<dbReference type="RefSeq" id="WP_228233921.1">
    <property type="nucleotide sequence ID" value="NZ_ARXL01000015.1"/>
</dbReference>
<dbReference type="EMBL" id="JAJGNA010000010">
    <property type="protein sequence ID" value="MCC4308931.1"/>
    <property type="molecule type" value="Genomic_DNA"/>
</dbReference>
<feature type="transmembrane region" description="Helical" evidence="5">
    <location>
        <begin position="249"/>
        <end position="267"/>
    </location>
</feature>
<evidence type="ECO:0000259" key="6">
    <source>
        <dbReference type="Pfam" id="PF04932"/>
    </source>
</evidence>
<dbReference type="InterPro" id="IPR051533">
    <property type="entry name" value="WaaL-like"/>
</dbReference>
<feature type="transmembrane region" description="Helical" evidence="5">
    <location>
        <begin position="41"/>
        <end position="61"/>
    </location>
</feature>
<dbReference type="Pfam" id="PF04932">
    <property type="entry name" value="Wzy_C"/>
    <property type="match status" value="1"/>
</dbReference>
<name>A0A9Q3UKI7_9GAMM</name>
<dbReference type="InterPro" id="IPR007016">
    <property type="entry name" value="O-antigen_ligase-rel_domated"/>
</dbReference>
<evidence type="ECO:0000313" key="7">
    <source>
        <dbReference type="EMBL" id="MCC4308931.1"/>
    </source>
</evidence>
<keyword evidence="7" id="KW-0436">Ligase</keyword>
<feature type="domain" description="O-antigen ligase-related" evidence="6">
    <location>
        <begin position="209"/>
        <end position="337"/>
    </location>
</feature>
<dbReference type="AlphaFoldDB" id="A0A9Q3UKI7"/>
<gene>
    <name evidence="7" type="ORF">LL252_10150</name>
</gene>
<dbReference type="Proteomes" id="UP001108027">
    <property type="component" value="Unassembled WGS sequence"/>
</dbReference>
<evidence type="ECO:0000256" key="1">
    <source>
        <dbReference type="ARBA" id="ARBA00004141"/>
    </source>
</evidence>
<dbReference type="PANTHER" id="PTHR37422:SF13">
    <property type="entry name" value="LIPOPOLYSACCHARIDE BIOSYNTHESIS PROTEIN PA4999-RELATED"/>
    <property type="match status" value="1"/>
</dbReference>
<feature type="transmembrane region" description="Helical" evidence="5">
    <location>
        <begin position="354"/>
        <end position="372"/>
    </location>
</feature>
<feature type="transmembrane region" description="Helical" evidence="5">
    <location>
        <begin position="16"/>
        <end position="35"/>
    </location>
</feature>
<evidence type="ECO:0000313" key="8">
    <source>
        <dbReference type="Proteomes" id="UP001108027"/>
    </source>
</evidence>
<keyword evidence="2 5" id="KW-0812">Transmembrane</keyword>
<dbReference type="GO" id="GO:0016020">
    <property type="term" value="C:membrane"/>
    <property type="evidence" value="ECO:0007669"/>
    <property type="project" value="UniProtKB-SubCell"/>
</dbReference>
<evidence type="ECO:0000256" key="4">
    <source>
        <dbReference type="ARBA" id="ARBA00023136"/>
    </source>
</evidence>
<dbReference type="GO" id="GO:0016874">
    <property type="term" value="F:ligase activity"/>
    <property type="evidence" value="ECO:0007669"/>
    <property type="project" value="UniProtKB-KW"/>
</dbReference>
<evidence type="ECO:0000256" key="5">
    <source>
        <dbReference type="SAM" id="Phobius"/>
    </source>
</evidence>
<proteinExistence type="predicted"/>
<keyword evidence="8" id="KW-1185">Reference proteome</keyword>
<evidence type="ECO:0000256" key="3">
    <source>
        <dbReference type="ARBA" id="ARBA00022989"/>
    </source>
</evidence>
<feature type="transmembrane region" description="Helical" evidence="5">
    <location>
        <begin position="122"/>
        <end position="147"/>
    </location>
</feature>
<feature type="transmembrane region" description="Helical" evidence="5">
    <location>
        <begin position="96"/>
        <end position="115"/>
    </location>
</feature>
<reference evidence="7" key="1">
    <citation type="submission" date="2021-10" db="EMBL/GenBank/DDBJ databases">
        <title>The diversity and Nitrogen Metabolism of Culturable Nitrate-Utilizing Bacteria Within the Oxygen Minimum Zone of the Changjiang (Yangtze River)Estuary.</title>
        <authorList>
            <person name="Zhang D."/>
            <person name="Zheng J."/>
            <person name="Liu S."/>
            <person name="He W."/>
        </authorList>
    </citation>
    <scope>NUCLEOTIDE SEQUENCE</scope>
    <source>
        <strain evidence="7">FXH-223</strain>
    </source>
</reference>
<evidence type="ECO:0000256" key="2">
    <source>
        <dbReference type="ARBA" id="ARBA00022692"/>
    </source>
</evidence>
<keyword evidence="4 5" id="KW-0472">Membrane</keyword>
<keyword evidence="3 5" id="KW-1133">Transmembrane helix</keyword>
<dbReference type="PANTHER" id="PTHR37422">
    <property type="entry name" value="TEICHURONIC ACID BIOSYNTHESIS PROTEIN TUAE"/>
    <property type="match status" value="1"/>
</dbReference>
<feature type="transmembrane region" description="Helical" evidence="5">
    <location>
        <begin position="176"/>
        <end position="193"/>
    </location>
</feature>
<accession>A0A9Q3UKI7</accession>
<comment type="caution">
    <text evidence="7">The sequence shown here is derived from an EMBL/GenBank/DDBJ whole genome shotgun (WGS) entry which is preliminary data.</text>
</comment>
<feature type="transmembrane region" description="Helical" evidence="5">
    <location>
        <begin position="73"/>
        <end position="90"/>
    </location>
</feature>
<protein>
    <submittedName>
        <fullName evidence="7">O-antigen ligase family protein</fullName>
    </submittedName>
</protein>
<feature type="transmembrane region" description="Helical" evidence="5">
    <location>
        <begin position="321"/>
        <end position="342"/>
    </location>
</feature>
<organism evidence="7 8">
    <name type="scientific">Alloalcanivorax marinus</name>
    <dbReference type="NCBI Taxonomy" id="1177169"/>
    <lineage>
        <taxon>Bacteria</taxon>
        <taxon>Pseudomonadati</taxon>
        <taxon>Pseudomonadota</taxon>
        <taxon>Gammaproteobacteria</taxon>
        <taxon>Oceanospirillales</taxon>
        <taxon>Alcanivoracaceae</taxon>
        <taxon>Alloalcanivorax</taxon>
    </lineage>
</organism>
<comment type="subcellular location">
    <subcellularLocation>
        <location evidence="1">Membrane</location>
        <topology evidence="1">Multi-pass membrane protein</topology>
    </subcellularLocation>
</comment>
<sequence>MQSPAPPAATPRRDRLLTAWLGLSMALMFCGLLVFPSRTSLMNALDAVFFLPALIVVLVAARHRPLELVTRWPLLWIFLLYATLSTYYSPSPNPSRFLRAMIELFVLFSAFELFVRRWPGAFWRALLIGTAAAAVAAAVDFYAYYFIVGRPFDNQLYGVFERFEITPWLVLDTNQLYASMYCITLPFFAFFASRQLPPARWIRVLPWLTTLTLLVYLAANQRRSTLVALAVGCLALPVLTGTRRLLVPLAVLALVLGAIVAVDPAIITERGASERPALWSASWEHIKEAPVFGHGMANRSVDLHIINAQGEPVVHDHPHNYYLSLLYFIGFAGLLLWTLLWLPEGLKALRYHRHRTVLLLAALATGFSAVLFDGIHPYTPFMYNWPSVWIPMALLVAVVRQLPDAAGGPR</sequence>